<organism evidence="2">
    <name type="scientific">Anopheles darlingi</name>
    <name type="common">Mosquito</name>
    <dbReference type="NCBI Taxonomy" id="43151"/>
    <lineage>
        <taxon>Eukaryota</taxon>
        <taxon>Metazoa</taxon>
        <taxon>Ecdysozoa</taxon>
        <taxon>Arthropoda</taxon>
        <taxon>Hexapoda</taxon>
        <taxon>Insecta</taxon>
        <taxon>Pterygota</taxon>
        <taxon>Neoptera</taxon>
        <taxon>Endopterygota</taxon>
        <taxon>Diptera</taxon>
        <taxon>Nematocera</taxon>
        <taxon>Culicoidea</taxon>
        <taxon>Culicidae</taxon>
        <taxon>Anophelinae</taxon>
        <taxon>Anopheles</taxon>
    </lineage>
</organism>
<protein>
    <submittedName>
        <fullName evidence="2">Putative secreted protein</fullName>
    </submittedName>
</protein>
<proteinExistence type="predicted"/>
<keyword evidence="1" id="KW-0732">Signal</keyword>
<accession>A0A2M4DP01</accession>
<feature type="signal peptide" evidence="1">
    <location>
        <begin position="1"/>
        <end position="17"/>
    </location>
</feature>
<feature type="chain" id="PRO_5014746970" evidence="1">
    <location>
        <begin position="18"/>
        <end position="110"/>
    </location>
</feature>
<evidence type="ECO:0000256" key="1">
    <source>
        <dbReference type="SAM" id="SignalP"/>
    </source>
</evidence>
<evidence type="ECO:0000313" key="2">
    <source>
        <dbReference type="EMBL" id="MBW79245.1"/>
    </source>
</evidence>
<name>A0A2M4DP01_ANODA</name>
<dbReference type="AlphaFoldDB" id="A0A2M4DP01"/>
<reference evidence="2" key="1">
    <citation type="submission" date="2018-01" db="EMBL/GenBank/DDBJ databases">
        <title>An insight into the sialome of Amazonian anophelines.</title>
        <authorList>
            <person name="Ribeiro J.M."/>
            <person name="Scarpassa V."/>
            <person name="Calvo E."/>
        </authorList>
    </citation>
    <scope>NUCLEOTIDE SEQUENCE</scope>
</reference>
<dbReference type="EMBL" id="GGFL01015067">
    <property type="protein sequence ID" value="MBW79245.1"/>
    <property type="molecule type" value="Transcribed_RNA"/>
</dbReference>
<sequence>MLVAFIIVAAAAVCVLAARNWSPHRWLLALLTTIDGGDGWIRPRSGGGRYTATVVVQRRKTTTFNLDTSATIGPGGARRYYYRVVRAILLSDSFGSLQKMRTFYLLHATF</sequence>